<evidence type="ECO:0000256" key="1">
    <source>
        <dbReference type="SAM" id="SignalP"/>
    </source>
</evidence>
<sequence length="139" mass="14258">MNIKLLSNIRSFLVLYFLLTVSFANAATITSAGNGNWSTASTWVGGIVPISTDNVTIVTGHTVTVTVSTSITNLSLSNTTSKLVVNNGQTLTVSGTFSNSGTTTNGVNGPGTVLFTGTATFGILTPTGVQSVMVLVLIQ</sequence>
<dbReference type="AlphaFoldDB" id="A0AB39W1H3"/>
<keyword evidence="1" id="KW-0732">Signal</keyword>
<evidence type="ECO:0008006" key="3">
    <source>
        <dbReference type="Google" id="ProtNLM"/>
    </source>
</evidence>
<proteinExistence type="predicted"/>
<dbReference type="RefSeq" id="WP_369752738.1">
    <property type="nucleotide sequence ID" value="NZ_CP165625.1"/>
</dbReference>
<evidence type="ECO:0000313" key="2">
    <source>
        <dbReference type="EMBL" id="XDU94905.1"/>
    </source>
</evidence>
<feature type="signal peptide" evidence="1">
    <location>
        <begin position="1"/>
        <end position="26"/>
    </location>
</feature>
<feature type="chain" id="PRO_5044288001" description="DUF4402 domain-containing protein" evidence="1">
    <location>
        <begin position="27"/>
        <end position="139"/>
    </location>
</feature>
<protein>
    <recommendedName>
        <fullName evidence="3">DUF4402 domain-containing protein</fullName>
    </recommendedName>
</protein>
<organism evidence="2">
    <name type="scientific">Flavobacterium sp. WC2409</name>
    <dbReference type="NCBI Taxonomy" id="3234139"/>
    <lineage>
        <taxon>Bacteria</taxon>
        <taxon>Pseudomonadati</taxon>
        <taxon>Bacteroidota</taxon>
        <taxon>Flavobacteriia</taxon>
        <taxon>Flavobacteriales</taxon>
        <taxon>Flavobacteriaceae</taxon>
        <taxon>Flavobacterium</taxon>
    </lineage>
</organism>
<name>A0AB39W1H3_9FLAO</name>
<reference evidence="2" key="1">
    <citation type="submission" date="2024-07" db="EMBL/GenBank/DDBJ databases">
        <authorList>
            <person name="Biller S.J."/>
        </authorList>
    </citation>
    <scope>NUCLEOTIDE SEQUENCE</scope>
    <source>
        <strain evidence="2">WC2409</strain>
    </source>
</reference>
<dbReference type="EMBL" id="CP165625">
    <property type="protein sequence ID" value="XDU94905.1"/>
    <property type="molecule type" value="Genomic_DNA"/>
</dbReference>
<accession>A0AB39W1H3</accession>
<gene>
    <name evidence="2" type="ORF">AB3G34_13555</name>
</gene>